<dbReference type="GO" id="GO:0005829">
    <property type="term" value="C:cytosol"/>
    <property type="evidence" value="ECO:0007669"/>
    <property type="project" value="TreeGrafter"/>
</dbReference>
<keyword evidence="4" id="KW-1185">Reference proteome</keyword>
<keyword evidence="3" id="KW-0378">Hydrolase</keyword>
<dbReference type="InterPro" id="IPR007518">
    <property type="entry name" value="MINDY"/>
</dbReference>
<gene>
    <name evidence="3" type="primary">FAM63B</name>
    <name evidence="3" type="ORF">HK103_003022</name>
</gene>
<dbReference type="PANTHER" id="PTHR18063">
    <property type="entry name" value="NF-E2 INDUCIBLE PROTEIN"/>
    <property type="match status" value="1"/>
</dbReference>
<feature type="region of interest" description="Disordered" evidence="1">
    <location>
        <begin position="1"/>
        <end position="59"/>
    </location>
</feature>
<dbReference type="GO" id="GO:1990380">
    <property type="term" value="F:K48-linked deubiquitinase activity"/>
    <property type="evidence" value="ECO:0007669"/>
    <property type="project" value="InterPro"/>
</dbReference>
<dbReference type="GO" id="GO:0071108">
    <property type="term" value="P:protein K48-linked deubiquitination"/>
    <property type="evidence" value="ECO:0007669"/>
    <property type="project" value="TreeGrafter"/>
</dbReference>
<sequence length="349" mass="40537">MQSENQSVQRAEEQVQDNEIPTDNNQRVEEQAKANTESKEAQGESNAEPPVLSEPNKPTEEKFKCKQIAPDKCILLQNENGPCPLLALANLLSITNRIEINRDLSLEELLNLLCQYILSIQITNANDEKILDDTLKVLPRLNYGLDVNIYFDSIHVEYTDLLSPFELLRIQIYHGWVIDPQDQYYKVINNLKCYNKVVEEGIKDTVEGLVCREFLQQGQLTLAGIEALLVTVNEPCVFFYNNHFSVLTRNENKLYCLVTDEGYFDEDVVWQDLVLDGDCKFYNYNFQEFGTGNDDELARQLQQQYDYEEQQRQQTERAIEQREREQRHERVGTESTSSSKEKKKDCIIQ</sequence>
<dbReference type="Pfam" id="PF04424">
    <property type="entry name" value="MINDY_DUB"/>
    <property type="match status" value="1"/>
</dbReference>
<dbReference type="GO" id="GO:0071944">
    <property type="term" value="C:cell periphery"/>
    <property type="evidence" value="ECO:0007669"/>
    <property type="project" value="TreeGrafter"/>
</dbReference>
<feature type="compositionally biased region" description="Basic and acidic residues" evidence="1">
    <location>
        <begin position="339"/>
        <end position="349"/>
    </location>
</feature>
<organism evidence="3 4">
    <name type="scientific">Boothiomyces macroporosus</name>
    <dbReference type="NCBI Taxonomy" id="261099"/>
    <lineage>
        <taxon>Eukaryota</taxon>
        <taxon>Fungi</taxon>
        <taxon>Fungi incertae sedis</taxon>
        <taxon>Chytridiomycota</taxon>
        <taxon>Chytridiomycota incertae sedis</taxon>
        <taxon>Chytridiomycetes</taxon>
        <taxon>Rhizophydiales</taxon>
        <taxon>Terramycetaceae</taxon>
        <taxon>Boothiomyces</taxon>
    </lineage>
</organism>
<dbReference type="EMBL" id="JADGKB010000210">
    <property type="protein sequence ID" value="KAJ3250974.1"/>
    <property type="molecule type" value="Genomic_DNA"/>
</dbReference>
<reference evidence="3" key="1">
    <citation type="submission" date="2020-05" db="EMBL/GenBank/DDBJ databases">
        <title>Phylogenomic resolution of chytrid fungi.</title>
        <authorList>
            <person name="Stajich J.E."/>
            <person name="Amses K."/>
            <person name="Simmons R."/>
            <person name="Seto K."/>
            <person name="Myers J."/>
            <person name="Bonds A."/>
            <person name="Quandt C.A."/>
            <person name="Barry K."/>
            <person name="Liu P."/>
            <person name="Grigoriev I."/>
            <person name="Longcore J.E."/>
            <person name="James T.Y."/>
        </authorList>
    </citation>
    <scope>NUCLEOTIDE SEQUENCE</scope>
    <source>
        <strain evidence="3">PLAUS21</strain>
    </source>
</reference>
<dbReference type="GO" id="GO:0004843">
    <property type="term" value="F:cysteine-type deubiquitinase activity"/>
    <property type="evidence" value="ECO:0007669"/>
    <property type="project" value="InterPro"/>
</dbReference>
<evidence type="ECO:0000256" key="1">
    <source>
        <dbReference type="SAM" id="MobiDB-lite"/>
    </source>
</evidence>
<proteinExistence type="predicted"/>
<evidence type="ECO:0000313" key="3">
    <source>
        <dbReference type="EMBL" id="KAJ3250974.1"/>
    </source>
</evidence>
<dbReference type="PANTHER" id="PTHR18063:SF6">
    <property type="entry name" value="UBIQUITIN CARBOXYL-TERMINAL HYDROLASE"/>
    <property type="match status" value="1"/>
</dbReference>
<evidence type="ECO:0000259" key="2">
    <source>
        <dbReference type="Pfam" id="PF04424"/>
    </source>
</evidence>
<dbReference type="AlphaFoldDB" id="A0AAD5U9X6"/>
<evidence type="ECO:0000313" key="4">
    <source>
        <dbReference type="Proteomes" id="UP001210925"/>
    </source>
</evidence>
<feature type="region of interest" description="Disordered" evidence="1">
    <location>
        <begin position="307"/>
        <end position="349"/>
    </location>
</feature>
<name>A0AAD5U9X6_9FUNG</name>
<protein>
    <submittedName>
        <fullName evidence="3">Ubiquitin carboxyl-terminal hydrolase MINDY-2</fullName>
    </submittedName>
</protein>
<accession>A0AAD5U9X6</accession>
<dbReference type="Proteomes" id="UP001210925">
    <property type="component" value="Unassembled WGS sequence"/>
</dbReference>
<dbReference type="InterPro" id="IPR033979">
    <property type="entry name" value="MINDY_domain"/>
</dbReference>
<feature type="compositionally biased region" description="Basic and acidic residues" evidence="1">
    <location>
        <begin position="26"/>
        <end position="42"/>
    </location>
</feature>
<comment type="caution">
    <text evidence="3">The sequence shown here is derived from an EMBL/GenBank/DDBJ whole genome shotgun (WGS) entry which is preliminary data.</text>
</comment>
<feature type="domain" description="MINDY deubiquitinase" evidence="2">
    <location>
        <begin position="71"/>
        <end position="286"/>
    </location>
</feature>
<dbReference type="GO" id="GO:0016807">
    <property type="term" value="F:cysteine-type carboxypeptidase activity"/>
    <property type="evidence" value="ECO:0007669"/>
    <property type="project" value="TreeGrafter"/>
</dbReference>
<feature type="compositionally biased region" description="Basic and acidic residues" evidence="1">
    <location>
        <begin position="309"/>
        <end position="332"/>
    </location>
</feature>